<keyword evidence="7" id="KW-0406">Ion transport</keyword>
<dbReference type="Gene3D" id="2.40.170.20">
    <property type="entry name" value="TonB-dependent receptor, beta-barrel domain"/>
    <property type="match status" value="1"/>
</dbReference>
<dbReference type="CDD" id="cd01347">
    <property type="entry name" value="ligand_gated_channel"/>
    <property type="match status" value="1"/>
</dbReference>
<reference evidence="16" key="1">
    <citation type="journal article" date="2019" name="Int. J. Syst. Evol. Microbiol.">
        <title>The Global Catalogue of Microorganisms (GCM) 10K type strain sequencing project: providing services to taxonomists for standard genome sequencing and annotation.</title>
        <authorList>
            <consortium name="The Broad Institute Genomics Platform"/>
            <consortium name="The Broad Institute Genome Sequencing Center for Infectious Disease"/>
            <person name="Wu L."/>
            <person name="Ma J."/>
        </authorList>
    </citation>
    <scope>NUCLEOTIDE SEQUENCE [LARGE SCALE GENOMIC DNA]</scope>
    <source>
        <strain evidence="16">CGMCC 1.10759</strain>
    </source>
</reference>
<proteinExistence type="inferred from homology"/>
<evidence type="ECO:0000256" key="8">
    <source>
        <dbReference type="ARBA" id="ARBA00023077"/>
    </source>
</evidence>
<evidence type="ECO:0000256" key="6">
    <source>
        <dbReference type="ARBA" id="ARBA00023004"/>
    </source>
</evidence>
<evidence type="ECO:0000256" key="1">
    <source>
        <dbReference type="ARBA" id="ARBA00004571"/>
    </source>
</evidence>
<comment type="caution">
    <text evidence="15">The sequence shown here is derived from an EMBL/GenBank/DDBJ whole genome shotgun (WGS) entry which is preliminary data.</text>
</comment>
<dbReference type="Pfam" id="PF00593">
    <property type="entry name" value="TonB_dep_Rec_b-barrel"/>
    <property type="match status" value="1"/>
</dbReference>
<evidence type="ECO:0000256" key="4">
    <source>
        <dbReference type="ARBA" id="ARBA00022496"/>
    </source>
</evidence>
<gene>
    <name evidence="15" type="ORF">ACFPN2_29445</name>
</gene>
<protein>
    <submittedName>
        <fullName evidence="15">TonB-dependent receptor</fullName>
    </submittedName>
</protein>
<dbReference type="PANTHER" id="PTHR32552:SF81">
    <property type="entry name" value="TONB-DEPENDENT OUTER MEMBRANE RECEPTOR"/>
    <property type="match status" value="1"/>
</dbReference>
<keyword evidence="5 11" id="KW-0812">Transmembrane</keyword>
<evidence type="ECO:0000256" key="12">
    <source>
        <dbReference type="RuleBase" id="RU003357"/>
    </source>
</evidence>
<dbReference type="InterPro" id="IPR012910">
    <property type="entry name" value="Plug_dom"/>
</dbReference>
<dbReference type="Proteomes" id="UP001595904">
    <property type="component" value="Unassembled WGS sequence"/>
</dbReference>
<evidence type="ECO:0000259" key="13">
    <source>
        <dbReference type="Pfam" id="PF00593"/>
    </source>
</evidence>
<evidence type="ECO:0000313" key="15">
    <source>
        <dbReference type="EMBL" id="MFC4313240.1"/>
    </source>
</evidence>
<evidence type="ECO:0000313" key="16">
    <source>
        <dbReference type="Proteomes" id="UP001595904"/>
    </source>
</evidence>
<keyword evidence="6" id="KW-0408">Iron</keyword>
<keyword evidence="4" id="KW-0410">Iron transport</keyword>
<evidence type="ECO:0000256" key="3">
    <source>
        <dbReference type="ARBA" id="ARBA00022452"/>
    </source>
</evidence>
<evidence type="ECO:0000256" key="5">
    <source>
        <dbReference type="ARBA" id="ARBA00022692"/>
    </source>
</evidence>
<name>A0ABV8T1N5_9GAMM</name>
<evidence type="ECO:0000256" key="10">
    <source>
        <dbReference type="ARBA" id="ARBA00023237"/>
    </source>
</evidence>
<feature type="domain" description="TonB-dependent receptor-like beta-barrel" evidence="13">
    <location>
        <begin position="264"/>
        <end position="690"/>
    </location>
</feature>
<dbReference type="PROSITE" id="PS52016">
    <property type="entry name" value="TONB_DEPENDENT_REC_3"/>
    <property type="match status" value="1"/>
</dbReference>
<organism evidence="15 16">
    <name type="scientific">Steroidobacter flavus</name>
    <dbReference type="NCBI Taxonomy" id="1842136"/>
    <lineage>
        <taxon>Bacteria</taxon>
        <taxon>Pseudomonadati</taxon>
        <taxon>Pseudomonadota</taxon>
        <taxon>Gammaproteobacteria</taxon>
        <taxon>Steroidobacterales</taxon>
        <taxon>Steroidobacteraceae</taxon>
        <taxon>Steroidobacter</taxon>
    </lineage>
</organism>
<dbReference type="PANTHER" id="PTHR32552">
    <property type="entry name" value="FERRICHROME IRON RECEPTOR-RELATED"/>
    <property type="match status" value="1"/>
</dbReference>
<evidence type="ECO:0000256" key="9">
    <source>
        <dbReference type="ARBA" id="ARBA00023136"/>
    </source>
</evidence>
<dbReference type="Pfam" id="PF07715">
    <property type="entry name" value="Plug"/>
    <property type="match status" value="1"/>
</dbReference>
<dbReference type="RefSeq" id="WP_380603375.1">
    <property type="nucleotide sequence ID" value="NZ_JBHSDU010000015.1"/>
</dbReference>
<keyword evidence="8 12" id="KW-0798">TonB box</keyword>
<keyword evidence="9 11" id="KW-0472">Membrane</keyword>
<accession>A0ABV8T1N5</accession>
<dbReference type="InterPro" id="IPR036942">
    <property type="entry name" value="Beta-barrel_TonB_sf"/>
</dbReference>
<feature type="domain" description="TonB-dependent receptor plug" evidence="14">
    <location>
        <begin position="51"/>
        <end position="156"/>
    </location>
</feature>
<comment type="subcellular location">
    <subcellularLocation>
        <location evidence="1 11">Cell outer membrane</location>
        <topology evidence="1 11">Multi-pass membrane protein</topology>
    </subcellularLocation>
</comment>
<keyword evidence="10 11" id="KW-0998">Cell outer membrane</keyword>
<dbReference type="EMBL" id="JBHSDU010000015">
    <property type="protein sequence ID" value="MFC4313240.1"/>
    <property type="molecule type" value="Genomic_DNA"/>
</dbReference>
<evidence type="ECO:0000259" key="14">
    <source>
        <dbReference type="Pfam" id="PF07715"/>
    </source>
</evidence>
<sequence length="732" mass="81053">MTTKRRGLVLAGASAALCMSPFDLPAQDQQRVQGANLEEVIVSARKRDESVLDVPVAINVFTAADIEAAGIERPQDFIDLTPNMSLVQTQNQGTSFVTVRGISQARNSEPSVAVLIDGVLMVNPSQFNQELVDIESIQVLKGPQGALYGRNAIGGAIIVNTKRPTDTFESSITAGYESGPGQRLRGSVSGPISDTLKYRVAASYFETDGYIDNAFLGEEADPFRDVSTRVRLLWEPTEAFTADLRFNSSQVDTQALYFNITESVNDTSLPVRVNNPGVDQRDMYGVSLKLDYETGAGTFTSVSSYDTLEEILTGDQFNFLPIPESVLFPFGADQAQHQYLDVDAISQELRFTSPAERRVRWIAGVYGIATDRFISTGNVFDLGTGVVPQVRRQPLPLFNPQFTYLADSQDNFAWAVFGNVDIDLTSRMELSLAMRYDRDERENTTKTPAEFIPASLVGLAQPGQVRKHTWDEWQPKITLRFKPTDDSMLFAGYSRGFRSGGFNQTGVSAAGIAGIDDLFDAETANTYEIGAKAEFFDRRLSASVNAYYTRAEGSYFFVFDPNTSTQNLGNLDRVDYQGMELELKAALADGFDAFLGLGYTDSEIKQSDRAATDVGNQAPLVSEYSANLGLQYRRHLGETLSVLVRTDFEAIGPTWFYPDNATERDPVELLNVRLGLDGGRWSATAWVKNLTDEEYNAEWSPGPQFFPNPGYTNNFVFKALPRRWGVDLTYRF</sequence>
<evidence type="ECO:0000256" key="7">
    <source>
        <dbReference type="ARBA" id="ARBA00023065"/>
    </source>
</evidence>
<keyword evidence="3 11" id="KW-1134">Transmembrane beta strand</keyword>
<keyword evidence="2 11" id="KW-0813">Transport</keyword>
<dbReference type="SUPFAM" id="SSF56935">
    <property type="entry name" value="Porins"/>
    <property type="match status" value="1"/>
</dbReference>
<keyword evidence="15" id="KW-0675">Receptor</keyword>
<dbReference type="InterPro" id="IPR039426">
    <property type="entry name" value="TonB-dep_rcpt-like"/>
</dbReference>
<evidence type="ECO:0000256" key="11">
    <source>
        <dbReference type="PROSITE-ProRule" id="PRU01360"/>
    </source>
</evidence>
<evidence type="ECO:0000256" key="2">
    <source>
        <dbReference type="ARBA" id="ARBA00022448"/>
    </source>
</evidence>
<keyword evidence="16" id="KW-1185">Reference proteome</keyword>
<comment type="similarity">
    <text evidence="11 12">Belongs to the TonB-dependent receptor family.</text>
</comment>
<dbReference type="InterPro" id="IPR000531">
    <property type="entry name" value="Beta-barrel_TonB"/>
</dbReference>